<feature type="compositionally biased region" description="Basic and acidic residues" evidence="1">
    <location>
        <begin position="11"/>
        <end position="26"/>
    </location>
</feature>
<dbReference type="EMBL" id="ANJA01005049">
    <property type="protein sequence ID" value="ETO58576.1"/>
    <property type="molecule type" value="Genomic_DNA"/>
</dbReference>
<sequence>ELLGANAQGKGRWDVQSKEVKNESCKSRDTEEKYVGYVGSN</sequence>
<accession>A0A080YW15</accession>
<feature type="non-terminal residue" evidence="2">
    <location>
        <position position="1"/>
    </location>
</feature>
<name>A0A080YW15_PHYNI</name>
<dbReference type="Proteomes" id="UP000028582">
    <property type="component" value="Unassembled WGS sequence"/>
</dbReference>
<proteinExistence type="predicted"/>
<evidence type="ECO:0000313" key="2">
    <source>
        <dbReference type="EMBL" id="ETO58576.1"/>
    </source>
</evidence>
<reference evidence="2 3" key="1">
    <citation type="submission" date="2013-11" db="EMBL/GenBank/DDBJ databases">
        <title>The Genome Sequence of Phytophthora parasitica P1976.</title>
        <authorList>
            <consortium name="The Broad Institute Genomics Platform"/>
            <person name="Russ C."/>
            <person name="Tyler B."/>
            <person name="Panabieres F."/>
            <person name="Shan W."/>
            <person name="Tripathy S."/>
            <person name="Grunwald N."/>
            <person name="Machado M."/>
            <person name="Johnson C.S."/>
            <person name="Walker B."/>
            <person name="Young S."/>
            <person name="Zeng Q."/>
            <person name="Gargeya S."/>
            <person name="Fitzgerald M."/>
            <person name="Haas B."/>
            <person name="Abouelleil A."/>
            <person name="Allen A.W."/>
            <person name="Alvarado L."/>
            <person name="Arachchi H.M."/>
            <person name="Berlin A.M."/>
            <person name="Chapman S.B."/>
            <person name="Gainer-Dewar J."/>
            <person name="Goldberg J."/>
            <person name="Griggs A."/>
            <person name="Gujja S."/>
            <person name="Hansen M."/>
            <person name="Howarth C."/>
            <person name="Imamovic A."/>
            <person name="Ireland A."/>
            <person name="Larimer J."/>
            <person name="McCowan C."/>
            <person name="Murphy C."/>
            <person name="Pearson M."/>
            <person name="Poon T.W."/>
            <person name="Priest M."/>
            <person name="Roberts A."/>
            <person name="Saif S."/>
            <person name="Shea T."/>
            <person name="Sisk P."/>
            <person name="Sykes S."/>
            <person name="Wortman J."/>
            <person name="Nusbaum C."/>
            <person name="Birren B."/>
        </authorList>
    </citation>
    <scope>NUCLEOTIDE SEQUENCE [LARGE SCALE GENOMIC DNA]</scope>
    <source>
        <strain evidence="2 3">P1976</strain>
    </source>
</reference>
<organism evidence="2 3">
    <name type="scientific">Phytophthora nicotianae P1976</name>
    <dbReference type="NCBI Taxonomy" id="1317066"/>
    <lineage>
        <taxon>Eukaryota</taxon>
        <taxon>Sar</taxon>
        <taxon>Stramenopiles</taxon>
        <taxon>Oomycota</taxon>
        <taxon>Peronosporomycetes</taxon>
        <taxon>Peronosporales</taxon>
        <taxon>Peronosporaceae</taxon>
        <taxon>Phytophthora</taxon>
    </lineage>
</organism>
<evidence type="ECO:0000313" key="3">
    <source>
        <dbReference type="Proteomes" id="UP000028582"/>
    </source>
</evidence>
<feature type="region of interest" description="Disordered" evidence="1">
    <location>
        <begin position="1"/>
        <end position="26"/>
    </location>
</feature>
<dbReference type="AlphaFoldDB" id="A0A080YW15"/>
<evidence type="ECO:0000256" key="1">
    <source>
        <dbReference type="SAM" id="MobiDB-lite"/>
    </source>
</evidence>
<gene>
    <name evidence="2" type="ORF">F444_23040</name>
</gene>
<protein>
    <submittedName>
        <fullName evidence="2">Uncharacterized protein</fullName>
    </submittedName>
</protein>
<comment type="caution">
    <text evidence="2">The sequence shown here is derived from an EMBL/GenBank/DDBJ whole genome shotgun (WGS) entry which is preliminary data.</text>
</comment>